<evidence type="ECO:0000313" key="1">
    <source>
        <dbReference type="EMBL" id="MEA3516867.1"/>
    </source>
</evidence>
<evidence type="ECO:0000313" key="2">
    <source>
        <dbReference type="Proteomes" id="UP001304050"/>
    </source>
</evidence>
<organism evidence="1 2">
    <name type="scientific">Rhizobium mulingense</name>
    <dbReference type="NCBI Taxonomy" id="3031128"/>
    <lineage>
        <taxon>Bacteria</taxon>
        <taxon>Pseudomonadati</taxon>
        <taxon>Pseudomonadota</taxon>
        <taxon>Alphaproteobacteria</taxon>
        <taxon>Hyphomicrobiales</taxon>
        <taxon>Rhizobiaceae</taxon>
        <taxon>Rhizobium/Agrobacterium group</taxon>
        <taxon>Rhizobium</taxon>
    </lineage>
</organism>
<accession>A0ACC6MU93</accession>
<name>A0ACC6MU93_9HYPH</name>
<comment type="caution">
    <text evidence="1">The sequence shown here is derived from an EMBL/GenBank/DDBJ whole genome shotgun (WGS) entry which is preliminary data.</text>
</comment>
<reference evidence="1" key="1">
    <citation type="submission" date="2023-12" db="EMBL/GenBank/DDBJ databases">
        <title>Diversity of Rhizobium in root nodule of phaseolus vulgaris.</title>
        <authorList>
            <person name="Wang H."/>
        </authorList>
    </citation>
    <scope>NUCLEOTIDE SEQUENCE</scope>
    <source>
        <strain evidence="1">MJ31</strain>
    </source>
</reference>
<gene>
    <name evidence="1" type="ORF">U8465_06915</name>
</gene>
<dbReference type="EMBL" id="JAYESG010000002">
    <property type="protein sequence ID" value="MEA3516867.1"/>
    <property type="molecule type" value="Genomic_DNA"/>
</dbReference>
<sequence>MFFSASSAALCAQSFALLGTLVGAFTMVIGAGPQTALEYLTHAVHDAALITGLVWLTRRRA</sequence>
<keyword evidence="2" id="KW-1185">Reference proteome</keyword>
<proteinExistence type="predicted"/>
<protein>
    <submittedName>
        <fullName evidence="1">Uncharacterized protein</fullName>
    </submittedName>
</protein>
<dbReference type="Proteomes" id="UP001304050">
    <property type="component" value="Unassembled WGS sequence"/>
</dbReference>